<accession>A0AAE0J4I8</accession>
<gene>
    <name evidence="2" type="ORF">B0T19DRAFT_37889</name>
</gene>
<keyword evidence="3" id="KW-1185">Reference proteome</keyword>
<dbReference type="EMBL" id="JAUEPO010000001">
    <property type="protein sequence ID" value="KAK3336402.1"/>
    <property type="molecule type" value="Genomic_DNA"/>
</dbReference>
<sequence length="128" mass="13892">MSLCPMSHAQCPMRVPMLLGPKRGLSRPRHWVSPVFSSERSKFATFTTLPPGSVLLSSPSPYRLAGCCYDGLGTAGAVAVAVASTAHHLIYFIASRPSSSFGLFFCLFFFVFFVILPPPSLFGPTYLN</sequence>
<keyword evidence="1" id="KW-0812">Transmembrane</keyword>
<evidence type="ECO:0000313" key="3">
    <source>
        <dbReference type="Proteomes" id="UP001286456"/>
    </source>
</evidence>
<name>A0AAE0J4I8_9PEZI</name>
<feature type="transmembrane region" description="Helical" evidence="1">
    <location>
        <begin position="101"/>
        <end position="122"/>
    </location>
</feature>
<organism evidence="2 3">
    <name type="scientific">Cercophora scortea</name>
    <dbReference type="NCBI Taxonomy" id="314031"/>
    <lineage>
        <taxon>Eukaryota</taxon>
        <taxon>Fungi</taxon>
        <taxon>Dikarya</taxon>
        <taxon>Ascomycota</taxon>
        <taxon>Pezizomycotina</taxon>
        <taxon>Sordariomycetes</taxon>
        <taxon>Sordariomycetidae</taxon>
        <taxon>Sordariales</taxon>
        <taxon>Lasiosphaeriaceae</taxon>
        <taxon>Cercophora</taxon>
    </lineage>
</organism>
<feature type="transmembrane region" description="Helical" evidence="1">
    <location>
        <begin position="72"/>
        <end position="94"/>
    </location>
</feature>
<keyword evidence="1" id="KW-0472">Membrane</keyword>
<evidence type="ECO:0000256" key="1">
    <source>
        <dbReference type="SAM" id="Phobius"/>
    </source>
</evidence>
<reference evidence="2" key="2">
    <citation type="submission" date="2023-06" db="EMBL/GenBank/DDBJ databases">
        <authorList>
            <consortium name="Lawrence Berkeley National Laboratory"/>
            <person name="Haridas S."/>
            <person name="Hensen N."/>
            <person name="Bonometti L."/>
            <person name="Westerberg I."/>
            <person name="Brannstrom I.O."/>
            <person name="Guillou S."/>
            <person name="Cros-Aarteil S."/>
            <person name="Calhoun S."/>
            <person name="Kuo A."/>
            <person name="Mondo S."/>
            <person name="Pangilinan J."/>
            <person name="Riley R."/>
            <person name="Labutti K."/>
            <person name="Andreopoulos B."/>
            <person name="Lipzen A."/>
            <person name="Chen C."/>
            <person name="Yanf M."/>
            <person name="Daum C."/>
            <person name="Ng V."/>
            <person name="Clum A."/>
            <person name="Steindorff A."/>
            <person name="Ohm R."/>
            <person name="Martin F."/>
            <person name="Silar P."/>
            <person name="Natvig D."/>
            <person name="Lalanne C."/>
            <person name="Gautier V."/>
            <person name="Ament-Velasquez S.L."/>
            <person name="Kruys A."/>
            <person name="Hutchinson M.I."/>
            <person name="Powell A.J."/>
            <person name="Barry K."/>
            <person name="Miller A.N."/>
            <person name="Grigoriev I.V."/>
            <person name="Debuchy R."/>
            <person name="Gladieux P."/>
            <person name="Thoren M.H."/>
            <person name="Johannesson H."/>
        </authorList>
    </citation>
    <scope>NUCLEOTIDE SEQUENCE</scope>
    <source>
        <strain evidence="2">SMH4131-1</strain>
    </source>
</reference>
<proteinExistence type="predicted"/>
<evidence type="ECO:0000313" key="2">
    <source>
        <dbReference type="EMBL" id="KAK3336402.1"/>
    </source>
</evidence>
<protein>
    <submittedName>
        <fullName evidence="2">Uncharacterized protein</fullName>
    </submittedName>
</protein>
<dbReference type="Proteomes" id="UP001286456">
    <property type="component" value="Unassembled WGS sequence"/>
</dbReference>
<keyword evidence="1" id="KW-1133">Transmembrane helix</keyword>
<dbReference type="AlphaFoldDB" id="A0AAE0J4I8"/>
<comment type="caution">
    <text evidence="2">The sequence shown here is derived from an EMBL/GenBank/DDBJ whole genome shotgun (WGS) entry which is preliminary data.</text>
</comment>
<reference evidence="2" key="1">
    <citation type="journal article" date="2023" name="Mol. Phylogenet. Evol.">
        <title>Genome-scale phylogeny and comparative genomics of the fungal order Sordariales.</title>
        <authorList>
            <person name="Hensen N."/>
            <person name="Bonometti L."/>
            <person name="Westerberg I."/>
            <person name="Brannstrom I.O."/>
            <person name="Guillou S."/>
            <person name="Cros-Aarteil S."/>
            <person name="Calhoun S."/>
            <person name="Haridas S."/>
            <person name="Kuo A."/>
            <person name="Mondo S."/>
            <person name="Pangilinan J."/>
            <person name="Riley R."/>
            <person name="LaButti K."/>
            <person name="Andreopoulos B."/>
            <person name="Lipzen A."/>
            <person name="Chen C."/>
            <person name="Yan M."/>
            <person name="Daum C."/>
            <person name="Ng V."/>
            <person name="Clum A."/>
            <person name="Steindorff A."/>
            <person name="Ohm R.A."/>
            <person name="Martin F."/>
            <person name="Silar P."/>
            <person name="Natvig D.O."/>
            <person name="Lalanne C."/>
            <person name="Gautier V."/>
            <person name="Ament-Velasquez S.L."/>
            <person name="Kruys A."/>
            <person name="Hutchinson M.I."/>
            <person name="Powell A.J."/>
            <person name="Barry K."/>
            <person name="Miller A.N."/>
            <person name="Grigoriev I.V."/>
            <person name="Debuchy R."/>
            <person name="Gladieux P."/>
            <person name="Hiltunen Thoren M."/>
            <person name="Johannesson H."/>
        </authorList>
    </citation>
    <scope>NUCLEOTIDE SEQUENCE</scope>
    <source>
        <strain evidence="2">SMH4131-1</strain>
    </source>
</reference>